<reference evidence="11" key="1">
    <citation type="submission" date="2021-01" db="UniProtKB">
        <authorList>
            <consortium name="EnsemblMetazoa"/>
        </authorList>
    </citation>
    <scope>IDENTIFICATION</scope>
</reference>
<dbReference type="PROSITE" id="PS50920">
    <property type="entry name" value="SOLCAR"/>
    <property type="match status" value="2"/>
</dbReference>
<evidence type="ECO:0000256" key="6">
    <source>
        <dbReference type="ARBA" id="ARBA00022989"/>
    </source>
</evidence>
<evidence type="ECO:0000313" key="12">
    <source>
        <dbReference type="Proteomes" id="UP000594260"/>
    </source>
</evidence>
<evidence type="ECO:0000313" key="11">
    <source>
        <dbReference type="EnsemblMetazoa" id="XP_022647017"/>
    </source>
</evidence>
<sequence>MPSVPAALQIVEIAKETVDDLRKVKNKQSAPSFVMTSWDQQFVLSFMAGASAGLSVDLIIFPLDTLKTRLQSPQGFVKAGGFSKLYAGLASVIFGAAPGSAAFFVTYDSFKRILSPWSSPSLEPVAHMCAASLGEVMACLIRVPVEVVKQRTQAQPSVTSWITLKDIIARDGAGGLFRGYGSTVLREMPFSFIQFPVWEVLKKFVSDYQGRSVTPFETALCGAAAGGFAAATTTPLDVAKTRIMLHRGQAKTVTQTLAEVYQQGGAKGVLNRGYHATFKAIRWSNPEVDVSLVGRLHFLRHIRKVTKCTGTNRVNWDLLKKNCFSGVSLNCTVWTFIIIKCVSFYSLLFSTKESKNLVLKRQATVKAETI</sequence>
<evidence type="ECO:0000256" key="2">
    <source>
        <dbReference type="ARBA" id="ARBA00006375"/>
    </source>
</evidence>
<comment type="subcellular location">
    <subcellularLocation>
        <location evidence="1">Membrane</location>
        <topology evidence="1">Multi-pass membrane protein</topology>
    </subcellularLocation>
</comment>
<evidence type="ECO:0000256" key="5">
    <source>
        <dbReference type="ARBA" id="ARBA00022737"/>
    </source>
</evidence>
<feature type="transmembrane region" description="Helical" evidence="10">
    <location>
        <begin position="42"/>
        <end position="64"/>
    </location>
</feature>
<keyword evidence="6 10" id="KW-1133">Transmembrane helix</keyword>
<keyword evidence="5" id="KW-0677">Repeat</keyword>
<keyword evidence="12" id="KW-1185">Reference proteome</keyword>
<name>A0A7M7JAL7_VARDE</name>
<feature type="transmembrane region" description="Helical" evidence="10">
    <location>
        <begin position="327"/>
        <end position="348"/>
    </location>
</feature>
<dbReference type="KEGG" id="vde:111244320"/>
<dbReference type="InterPro" id="IPR023395">
    <property type="entry name" value="MCP_dom_sf"/>
</dbReference>
<dbReference type="FunCoup" id="A0A7M7JAL7">
    <property type="interactions" value="755"/>
</dbReference>
<organism evidence="11 12">
    <name type="scientific">Varroa destructor</name>
    <name type="common">Honeybee mite</name>
    <dbReference type="NCBI Taxonomy" id="109461"/>
    <lineage>
        <taxon>Eukaryota</taxon>
        <taxon>Metazoa</taxon>
        <taxon>Ecdysozoa</taxon>
        <taxon>Arthropoda</taxon>
        <taxon>Chelicerata</taxon>
        <taxon>Arachnida</taxon>
        <taxon>Acari</taxon>
        <taxon>Parasitiformes</taxon>
        <taxon>Mesostigmata</taxon>
        <taxon>Gamasina</taxon>
        <taxon>Dermanyssoidea</taxon>
        <taxon>Varroidae</taxon>
        <taxon>Varroa</taxon>
    </lineage>
</organism>
<dbReference type="EnsemblMetazoa" id="XM_022791282">
    <property type="protein sequence ID" value="XP_022647017"/>
    <property type="gene ID" value="LOC111244320"/>
</dbReference>
<evidence type="ECO:0000256" key="7">
    <source>
        <dbReference type="ARBA" id="ARBA00023136"/>
    </source>
</evidence>
<protein>
    <recommendedName>
        <fullName evidence="13">S-adenosylmethionine mitochondrial carrier protein</fullName>
    </recommendedName>
</protein>
<keyword evidence="4 8" id="KW-0812">Transmembrane</keyword>
<feature type="repeat" description="Solcar" evidence="8">
    <location>
        <begin position="40"/>
        <end position="113"/>
    </location>
</feature>
<dbReference type="InParanoid" id="A0A7M7JAL7"/>
<dbReference type="AlphaFoldDB" id="A0A7M7JAL7"/>
<dbReference type="Gene3D" id="1.50.40.10">
    <property type="entry name" value="Mitochondrial carrier domain"/>
    <property type="match status" value="1"/>
</dbReference>
<evidence type="ECO:0000256" key="4">
    <source>
        <dbReference type="ARBA" id="ARBA00022692"/>
    </source>
</evidence>
<dbReference type="Pfam" id="PF00153">
    <property type="entry name" value="Mito_carr"/>
    <property type="match status" value="3"/>
</dbReference>
<dbReference type="SUPFAM" id="SSF103506">
    <property type="entry name" value="Mitochondrial carrier"/>
    <property type="match status" value="1"/>
</dbReference>
<feature type="repeat" description="Solcar" evidence="8">
    <location>
        <begin position="122"/>
        <end position="204"/>
    </location>
</feature>
<dbReference type="Proteomes" id="UP000594260">
    <property type="component" value="Unplaced"/>
</dbReference>
<evidence type="ECO:0000256" key="8">
    <source>
        <dbReference type="PROSITE-ProRule" id="PRU00282"/>
    </source>
</evidence>
<evidence type="ECO:0000256" key="3">
    <source>
        <dbReference type="ARBA" id="ARBA00022448"/>
    </source>
</evidence>
<dbReference type="GO" id="GO:0016020">
    <property type="term" value="C:membrane"/>
    <property type="evidence" value="ECO:0007669"/>
    <property type="project" value="UniProtKB-SubCell"/>
</dbReference>
<dbReference type="PANTHER" id="PTHR45667">
    <property type="entry name" value="S-ADENOSYLMETHIONINE MITOCHONDRIAL CARRIER PROTEIN"/>
    <property type="match status" value="1"/>
</dbReference>
<evidence type="ECO:0000256" key="1">
    <source>
        <dbReference type="ARBA" id="ARBA00004141"/>
    </source>
</evidence>
<comment type="similarity">
    <text evidence="2 9">Belongs to the mitochondrial carrier (TC 2.A.29) family.</text>
</comment>
<feature type="transmembrane region" description="Helical" evidence="10">
    <location>
        <begin position="85"/>
        <end position="105"/>
    </location>
</feature>
<keyword evidence="3 9" id="KW-0813">Transport</keyword>
<accession>A0A7M7JAL7</accession>
<dbReference type="RefSeq" id="XP_022647017.1">
    <property type="nucleotide sequence ID" value="XM_022791282.1"/>
</dbReference>
<proteinExistence type="inferred from homology"/>
<dbReference type="OrthoDB" id="276989at2759"/>
<evidence type="ECO:0000256" key="9">
    <source>
        <dbReference type="RuleBase" id="RU000488"/>
    </source>
</evidence>
<dbReference type="GeneID" id="111244320"/>
<keyword evidence="7 8" id="KW-0472">Membrane</keyword>
<evidence type="ECO:0008006" key="13">
    <source>
        <dbReference type="Google" id="ProtNLM"/>
    </source>
</evidence>
<dbReference type="InterPro" id="IPR018108">
    <property type="entry name" value="MCP_transmembrane"/>
</dbReference>
<evidence type="ECO:0000256" key="10">
    <source>
        <dbReference type="SAM" id="Phobius"/>
    </source>
</evidence>